<keyword evidence="2" id="KW-0812">Transmembrane</keyword>
<feature type="compositionally biased region" description="Acidic residues" evidence="1">
    <location>
        <begin position="240"/>
        <end position="268"/>
    </location>
</feature>
<proteinExistence type="predicted"/>
<evidence type="ECO:0000313" key="4">
    <source>
        <dbReference type="Proteomes" id="UP000078546"/>
    </source>
</evidence>
<dbReference type="Proteomes" id="UP000078546">
    <property type="component" value="Unassembled WGS sequence"/>
</dbReference>
<accession>A0A1A8X6Y3</accession>
<feature type="transmembrane region" description="Helical" evidence="2">
    <location>
        <begin position="172"/>
        <end position="194"/>
    </location>
</feature>
<name>A0A1A8X6Y3_PLAOA</name>
<gene>
    <name evidence="3" type="ORF">POVCU1_063970</name>
</gene>
<feature type="compositionally biased region" description="Basic and acidic residues" evidence="1">
    <location>
        <begin position="269"/>
        <end position="283"/>
    </location>
</feature>
<keyword evidence="2" id="KW-0472">Membrane</keyword>
<feature type="compositionally biased region" description="Polar residues" evidence="1">
    <location>
        <begin position="100"/>
        <end position="112"/>
    </location>
</feature>
<reference evidence="4" key="1">
    <citation type="submission" date="2016-05" db="EMBL/GenBank/DDBJ databases">
        <authorList>
            <person name="Naeem Raeece"/>
        </authorList>
    </citation>
    <scope>NUCLEOTIDE SEQUENCE [LARGE SCALE GENOMIC DNA]</scope>
</reference>
<dbReference type="AlphaFoldDB" id="A0A1A8X6Y3"/>
<feature type="region of interest" description="Disordered" evidence="1">
    <location>
        <begin position="237"/>
        <end position="439"/>
    </location>
</feature>
<keyword evidence="2" id="KW-1133">Transmembrane helix</keyword>
<feature type="region of interest" description="Disordered" evidence="1">
    <location>
        <begin position="100"/>
        <end position="125"/>
    </location>
</feature>
<organism evidence="3 4">
    <name type="scientific">Plasmodium ovale curtisi</name>
    <dbReference type="NCBI Taxonomy" id="864141"/>
    <lineage>
        <taxon>Eukaryota</taxon>
        <taxon>Sar</taxon>
        <taxon>Alveolata</taxon>
        <taxon>Apicomplexa</taxon>
        <taxon>Aconoidasida</taxon>
        <taxon>Haemosporida</taxon>
        <taxon>Plasmodiidae</taxon>
        <taxon>Plasmodium</taxon>
        <taxon>Plasmodium (Plasmodium)</taxon>
    </lineage>
</organism>
<dbReference type="EMBL" id="FLQV01002245">
    <property type="protein sequence ID" value="SBT01011.1"/>
    <property type="molecule type" value="Genomic_DNA"/>
</dbReference>
<sequence length="439" mass="51080">MMINGRKFKRVSKKSENLIAQAPIYNSRILFVNDNNIDTEISKELKKCNNSDVQYILWSHLFAVSLNICYKNAIPKFSLLMILFQVFILQFAVESNAETTSLTNGDSHTQGTKVEKSESPEEGSDGSAAADIVIKYLLQIKEYVELVVEFVILQFKCVLRDPSAKYCTYSRFIVPGIVGGVTLFFSLIILILYWRGMCCCKPPNAKKMGEDALRAQFEQMQQQMQMQQQQMYRNMMDGYTTDDGEDEDDEDDEDDDDEEDEEDEEVEEDYKKGKGDKEKEKKENKAKKKVKKGKKEGKGEKKKEEKGKKKKEEKGKKKEDEGKKKEEKKGEKKEEEKGEKKEQEREKKEEKGKKKEDEGKKKEEKKGEKKEQEGEKKEEKEEKKEEKVKKKEQDEEKKEEKEEKKDEDKGKQKAQGNTHNTRKNNSKNDNIHIGYHATT</sequence>
<feature type="compositionally biased region" description="Basic residues" evidence="1">
    <location>
        <begin position="284"/>
        <end position="295"/>
    </location>
</feature>
<evidence type="ECO:0000256" key="2">
    <source>
        <dbReference type="SAM" id="Phobius"/>
    </source>
</evidence>
<feature type="compositionally biased region" description="Basic and acidic residues" evidence="1">
    <location>
        <begin position="296"/>
        <end position="411"/>
    </location>
</feature>
<evidence type="ECO:0000313" key="3">
    <source>
        <dbReference type="EMBL" id="SBT01011.1"/>
    </source>
</evidence>
<evidence type="ECO:0000256" key="1">
    <source>
        <dbReference type="SAM" id="MobiDB-lite"/>
    </source>
</evidence>
<protein>
    <submittedName>
        <fullName evidence="3">Uncharacterized protein</fullName>
    </submittedName>
</protein>